<reference evidence="2" key="1">
    <citation type="submission" date="2020-04" db="EMBL/GenBank/DDBJ databases">
        <authorList>
            <person name="Alioto T."/>
            <person name="Alioto T."/>
            <person name="Gomez Garrido J."/>
        </authorList>
    </citation>
    <scope>NUCLEOTIDE SEQUENCE</scope>
    <source>
        <strain evidence="2">A484AB</strain>
    </source>
</reference>
<name>A0A7D9L562_PARCT</name>
<keyword evidence="3" id="KW-1185">Reference proteome</keyword>
<dbReference type="EMBL" id="CACRXK020014839">
    <property type="protein sequence ID" value="CAB4027500.1"/>
    <property type="molecule type" value="Genomic_DNA"/>
</dbReference>
<accession>A0A7D9L562</accession>
<dbReference type="AlphaFoldDB" id="A0A7D9L562"/>
<feature type="region of interest" description="Disordered" evidence="1">
    <location>
        <begin position="112"/>
        <end position="142"/>
    </location>
</feature>
<dbReference type="Proteomes" id="UP001152795">
    <property type="component" value="Unassembled WGS sequence"/>
</dbReference>
<comment type="caution">
    <text evidence="2">The sequence shown here is derived from an EMBL/GenBank/DDBJ whole genome shotgun (WGS) entry which is preliminary data.</text>
</comment>
<gene>
    <name evidence="2" type="ORF">PACLA_8A009779</name>
</gene>
<sequence>MELLHISADMDYSETCSWGDEHRSRFCIEELQQQNGMDSEQESIPNDNQEVLHARGGSICISNQQPTTTLCGKIPRPRVSSNRCFSLALGTLDGVHTRSNSALATDFAEITTGPNNGTGDSPNLARTAMVPSPPGATSVFSS</sequence>
<evidence type="ECO:0000256" key="1">
    <source>
        <dbReference type="SAM" id="MobiDB-lite"/>
    </source>
</evidence>
<protein>
    <submittedName>
        <fullName evidence="2">Uncharacterized protein</fullName>
    </submittedName>
</protein>
<feature type="compositionally biased region" description="Polar residues" evidence="1">
    <location>
        <begin position="112"/>
        <end position="121"/>
    </location>
</feature>
<evidence type="ECO:0000313" key="3">
    <source>
        <dbReference type="Proteomes" id="UP001152795"/>
    </source>
</evidence>
<evidence type="ECO:0000313" key="2">
    <source>
        <dbReference type="EMBL" id="CAB4027500.1"/>
    </source>
</evidence>
<proteinExistence type="predicted"/>
<organism evidence="2 3">
    <name type="scientific">Paramuricea clavata</name>
    <name type="common">Red gorgonian</name>
    <name type="synonym">Violescent sea-whip</name>
    <dbReference type="NCBI Taxonomy" id="317549"/>
    <lineage>
        <taxon>Eukaryota</taxon>
        <taxon>Metazoa</taxon>
        <taxon>Cnidaria</taxon>
        <taxon>Anthozoa</taxon>
        <taxon>Octocorallia</taxon>
        <taxon>Malacalcyonacea</taxon>
        <taxon>Plexauridae</taxon>
        <taxon>Paramuricea</taxon>
    </lineage>
</organism>